<proteinExistence type="predicted"/>
<reference evidence="1" key="1">
    <citation type="journal article" date="2023" name="Plants (Basel)">
        <title>Genomic Analysis of Leptolyngbya boryana CZ1 Reveals Efficient Carbon Fixation Modules.</title>
        <authorList>
            <person name="Bai X."/>
            <person name="Wang H."/>
            <person name="Cheng W."/>
            <person name="Wang J."/>
            <person name="Ma M."/>
            <person name="Hu H."/>
            <person name="Song Z."/>
            <person name="Ma H."/>
            <person name="Fan Y."/>
            <person name="Du C."/>
            <person name="Xu J."/>
        </authorList>
    </citation>
    <scope>NUCLEOTIDE SEQUENCE</scope>
    <source>
        <strain evidence="1">CZ1</strain>
    </source>
</reference>
<sequence>MIWFLKSRQAQTLKDSSVVNSTLQQTQAGRDALSFQNVEQVTIVYNGLFGSRPIAGMGRASHSRAAGRGS</sequence>
<dbReference type="RefSeq" id="WP_316426622.1">
    <property type="nucleotide sequence ID" value="NZ_CP130144.1"/>
</dbReference>
<organism evidence="1">
    <name type="scientific">Leptolyngbya boryana CZ1</name>
    <dbReference type="NCBI Taxonomy" id="3060204"/>
    <lineage>
        <taxon>Bacteria</taxon>
        <taxon>Bacillati</taxon>
        <taxon>Cyanobacteriota</taxon>
        <taxon>Cyanophyceae</taxon>
        <taxon>Leptolyngbyales</taxon>
        <taxon>Leptolyngbyaceae</taxon>
        <taxon>Leptolyngbya group</taxon>
        <taxon>Leptolyngbya</taxon>
    </lineage>
</organism>
<name>A0AA96X2Z6_LEPBY</name>
<dbReference type="AlphaFoldDB" id="A0AA96X2Z6"/>
<dbReference type="EMBL" id="CP130144">
    <property type="protein sequence ID" value="WNZ44585.1"/>
    <property type="molecule type" value="Genomic_DNA"/>
</dbReference>
<reference evidence="1" key="2">
    <citation type="submission" date="2023-07" db="EMBL/GenBank/DDBJ databases">
        <authorList>
            <person name="Bai X.-H."/>
            <person name="Wang H.-H."/>
            <person name="Wang J."/>
            <person name="Ma M.-Y."/>
            <person name="Hu H.-H."/>
            <person name="Song Z.-L."/>
            <person name="Ma H.-G."/>
            <person name="Fan Y."/>
            <person name="Du C.-Y."/>
            <person name="Xu J.-C."/>
        </authorList>
    </citation>
    <scope>NUCLEOTIDE SEQUENCE</scope>
    <source>
        <strain evidence="1">CZ1</strain>
    </source>
</reference>
<protein>
    <submittedName>
        <fullName evidence="1">Uncharacterized protein</fullName>
    </submittedName>
</protein>
<gene>
    <name evidence="1" type="ORF">Q2T42_22570</name>
</gene>
<evidence type="ECO:0000313" key="1">
    <source>
        <dbReference type="EMBL" id="WNZ44585.1"/>
    </source>
</evidence>
<accession>A0AA96X2Z6</accession>